<evidence type="ECO:0000313" key="3">
    <source>
        <dbReference type="Proteomes" id="UP000234412"/>
    </source>
</evidence>
<dbReference type="AlphaFoldDB" id="A0A2N4YP26"/>
<keyword evidence="1" id="KW-0812">Transmembrane</keyword>
<dbReference type="InterPro" id="IPR036259">
    <property type="entry name" value="MFS_trans_sf"/>
</dbReference>
<accession>A0A2N4YP26</accession>
<keyword evidence="1" id="KW-0472">Membrane</keyword>
<proteinExistence type="predicted"/>
<dbReference type="Proteomes" id="UP000234412">
    <property type="component" value="Unassembled WGS sequence"/>
</dbReference>
<dbReference type="SUPFAM" id="SSF103473">
    <property type="entry name" value="MFS general substrate transporter"/>
    <property type="match status" value="1"/>
</dbReference>
<reference evidence="2 3" key="1">
    <citation type="submission" date="2017-11" db="EMBL/GenBank/DDBJ databases">
        <authorList>
            <person name="Han C.G."/>
        </authorList>
    </citation>
    <scope>NUCLEOTIDE SEQUENCE [LARGE SCALE GENOMIC DNA]</scope>
    <source>
        <strain evidence="2 3">A8</strain>
    </source>
</reference>
<dbReference type="EMBL" id="PIDP01002478">
    <property type="protein sequence ID" value="PLM80805.1"/>
    <property type="molecule type" value="Genomic_DNA"/>
</dbReference>
<feature type="transmembrane region" description="Helical" evidence="1">
    <location>
        <begin position="48"/>
        <end position="67"/>
    </location>
</feature>
<protein>
    <submittedName>
        <fullName evidence="2">MFS transporter</fullName>
    </submittedName>
</protein>
<evidence type="ECO:0000313" key="2">
    <source>
        <dbReference type="EMBL" id="PLM80805.1"/>
    </source>
</evidence>
<reference evidence="2 3" key="2">
    <citation type="submission" date="2018-01" db="EMBL/GenBank/DDBJ databases">
        <title>Genomic study of Klebsiella pneumoniae.</title>
        <authorList>
            <person name="Yang Y."/>
            <person name="Bicalho R."/>
        </authorList>
    </citation>
    <scope>NUCLEOTIDE SEQUENCE [LARGE SCALE GENOMIC DNA]</scope>
    <source>
        <strain evidence="2 3">A8</strain>
    </source>
</reference>
<dbReference type="Gene3D" id="1.20.1250.20">
    <property type="entry name" value="MFS general substrate transporter like domains"/>
    <property type="match status" value="1"/>
</dbReference>
<sequence length="81" mass="8540">GASLADARARGSYMGFSRLGLAFGGALGYAGGGWLFDAGKAVGQPELPWLMLGAIGFITFLALWWQFSPKRSASGMLEPRT</sequence>
<gene>
    <name evidence="2" type="ORF">CWN47_36715</name>
</gene>
<comment type="caution">
    <text evidence="2">The sequence shown here is derived from an EMBL/GenBank/DDBJ whole genome shotgun (WGS) entry which is preliminary data.</text>
</comment>
<name>A0A2N4YP26_KLEVA</name>
<evidence type="ECO:0000256" key="1">
    <source>
        <dbReference type="SAM" id="Phobius"/>
    </source>
</evidence>
<keyword evidence="1" id="KW-1133">Transmembrane helix</keyword>
<feature type="transmembrane region" description="Helical" evidence="1">
    <location>
        <begin position="16"/>
        <end position="36"/>
    </location>
</feature>
<feature type="non-terminal residue" evidence="2">
    <location>
        <position position="1"/>
    </location>
</feature>
<organism evidence="2 3">
    <name type="scientific">Klebsiella variicola</name>
    <dbReference type="NCBI Taxonomy" id="244366"/>
    <lineage>
        <taxon>Bacteria</taxon>
        <taxon>Pseudomonadati</taxon>
        <taxon>Pseudomonadota</taxon>
        <taxon>Gammaproteobacteria</taxon>
        <taxon>Enterobacterales</taxon>
        <taxon>Enterobacteriaceae</taxon>
        <taxon>Klebsiella/Raoultella group</taxon>
        <taxon>Klebsiella</taxon>
        <taxon>Klebsiella pneumoniae complex</taxon>
    </lineage>
</organism>